<dbReference type="NCBIfam" id="TIGR00804">
    <property type="entry name" value="nupC"/>
    <property type="match status" value="1"/>
</dbReference>
<comment type="subcellular location">
    <subcellularLocation>
        <location evidence="1">Cell membrane</location>
        <topology evidence="1">Multi-pass membrane protein</topology>
    </subcellularLocation>
</comment>
<comment type="similarity">
    <text evidence="2 7">Belongs to the concentrative nucleoside transporter (CNT) (TC 2.A.41) family.</text>
</comment>
<accession>A0ABX6K9A4</accession>
<evidence type="ECO:0000256" key="4">
    <source>
        <dbReference type="ARBA" id="ARBA00022692"/>
    </source>
</evidence>
<keyword evidence="5 7" id="KW-1133">Transmembrane helix</keyword>
<feature type="transmembrane region" description="Helical" evidence="7">
    <location>
        <begin position="259"/>
        <end position="281"/>
    </location>
</feature>
<evidence type="ECO:0000256" key="1">
    <source>
        <dbReference type="ARBA" id="ARBA00004651"/>
    </source>
</evidence>
<evidence type="ECO:0000256" key="2">
    <source>
        <dbReference type="ARBA" id="ARBA00009033"/>
    </source>
</evidence>
<feature type="domain" description="Concentrative nucleoside transporter N-terminal" evidence="8">
    <location>
        <begin position="8"/>
        <end position="81"/>
    </location>
</feature>
<evidence type="ECO:0000256" key="5">
    <source>
        <dbReference type="ARBA" id="ARBA00022989"/>
    </source>
</evidence>
<dbReference type="Pfam" id="PF01773">
    <property type="entry name" value="Nucleos_tra2_N"/>
    <property type="match status" value="1"/>
</dbReference>
<dbReference type="RefSeq" id="WP_077479901.1">
    <property type="nucleotide sequence ID" value="NZ_CP050266.1"/>
</dbReference>
<feature type="transmembrane region" description="Helical" evidence="7">
    <location>
        <begin position="94"/>
        <end position="118"/>
    </location>
</feature>
<evidence type="ECO:0000259" key="10">
    <source>
        <dbReference type="Pfam" id="PF07670"/>
    </source>
</evidence>
<feature type="transmembrane region" description="Helical" evidence="7">
    <location>
        <begin position="403"/>
        <end position="424"/>
    </location>
</feature>
<dbReference type="PANTHER" id="PTHR10590">
    <property type="entry name" value="SODIUM/NUCLEOSIDE COTRANSPORTER"/>
    <property type="match status" value="1"/>
</dbReference>
<evidence type="ECO:0000313" key="11">
    <source>
        <dbReference type="EMBL" id="QIR06856.1"/>
    </source>
</evidence>
<evidence type="ECO:0000313" key="12">
    <source>
        <dbReference type="Proteomes" id="UP000501408"/>
    </source>
</evidence>
<keyword evidence="12" id="KW-1185">Reference proteome</keyword>
<dbReference type="Pfam" id="PF07670">
    <property type="entry name" value="Gate"/>
    <property type="match status" value="1"/>
</dbReference>
<dbReference type="InterPro" id="IPR008276">
    <property type="entry name" value="C_nuclsd_transpt"/>
</dbReference>
<keyword evidence="6 7" id="KW-0472">Membrane</keyword>
<feature type="transmembrane region" description="Helical" evidence="7">
    <location>
        <begin position="293"/>
        <end position="314"/>
    </location>
</feature>
<dbReference type="Pfam" id="PF07662">
    <property type="entry name" value="Nucleos_tra2_C"/>
    <property type="match status" value="1"/>
</dbReference>
<dbReference type="PANTHER" id="PTHR10590:SF4">
    <property type="entry name" value="SOLUTE CARRIER FAMILY 28 MEMBER 3"/>
    <property type="match status" value="1"/>
</dbReference>
<dbReference type="EMBL" id="CP050266">
    <property type="protein sequence ID" value="QIR06856.1"/>
    <property type="molecule type" value="Genomic_DNA"/>
</dbReference>
<keyword evidence="7" id="KW-0813">Transport</keyword>
<name>A0ABX6K9A4_SALCS</name>
<evidence type="ECO:0000256" key="7">
    <source>
        <dbReference type="RuleBase" id="RU362018"/>
    </source>
</evidence>
<feature type="domain" description="Nucleoside transporter/FeoB GTPase Gate" evidence="10">
    <location>
        <begin position="98"/>
        <end position="196"/>
    </location>
</feature>
<feature type="transmembrane region" description="Helical" evidence="7">
    <location>
        <begin position="31"/>
        <end position="50"/>
    </location>
</feature>
<dbReference type="Proteomes" id="UP000501408">
    <property type="component" value="Chromosome 1"/>
</dbReference>
<dbReference type="InterPro" id="IPR011657">
    <property type="entry name" value="CNT_C_dom"/>
</dbReference>
<evidence type="ECO:0000256" key="6">
    <source>
        <dbReference type="ARBA" id="ARBA00023136"/>
    </source>
</evidence>
<gene>
    <name evidence="11" type="ORF">HBA18_11040</name>
</gene>
<evidence type="ECO:0000259" key="9">
    <source>
        <dbReference type="Pfam" id="PF07662"/>
    </source>
</evidence>
<protein>
    <recommendedName>
        <fullName evidence="7">Nucleoside permease</fullName>
    </recommendedName>
</protein>
<dbReference type="InterPro" id="IPR011642">
    <property type="entry name" value="Gate_dom"/>
</dbReference>
<feature type="transmembrane region" description="Helical" evidence="7">
    <location>
        <begin position="173"/>
        <end position="195"/>
    </location>
</feature>
<evidence type="ECO:0000256" key="3">
    <source>
        <dbReference type="ARBA" id="ARBA00022475"/>
    </source>
</evidence>
<feature type="domain" description="Concentrative nucleoside transporter C-terminal" evidence="9">
    <location>
        <begin position="201"/>
        <end position="419"/>
    </location>
</feature>
<organism evidence="11 12">
    <name type="scientific">Salinivibrio costicola</name>
    <name type="common">Vibrio costicola</name>
    <dbReference type="NCBI Taxonomy" id="51367"/>
    <lineage>
        <taxon>Bacteria</taxon>
        <taxon>Pseudomonadati</taxon>
        <taxon>Pseudomonadota</taxon>
        <taxon>Gammaproteobacteria</taxon>
        <taxon>Vibrionales</taxon>
        <taxon>Vibrionaceae</taxon>
        <taxon>Salinivibrio</taxon>
    </lineage>
</organism>
<evidence type="ECO:0000259" key="8">
    <source>
        <dbReference type="Pfam" id="PF01773"/>
    </source>
</evidence>
<comment type="caution">
    <text evidence="7">Lacks conserved residue(s) required for the propagation of feature annotation.</text>
</comment>
<keyword evidence="3" id="KW-1003">Cell membrane</keyword>
<keyword evidence="4 7" id="KW-0812">Transmembrane</keyword>
<reference evidence="11 12" key="1">
    <citation type="submission" date="2020-03" db="EMBL/GenBank/DDBJ databases">
        <title>Genome mining reveals the biosynthetic pathways of PHA and ectoines of the halophilic strain Salinivibrio costicola M318 isolated from fermented shrimp paste.</title>
        <authorList>
            <person name="Doan T.V."/>
            <person name="Tran L.T."/>
            <person name="Trieu T.A."/>
            <person name="Nguyen Q.V."/>
            <person name="Quach T.N."/>
            <person name="Phi T.Q."/>
            <person name="Kumar S."/>
        </authorList>
    </citation>
    <scope>NUCLEOTIDE SEQUENCE [LARGE SCALE GENOMIC DNA]</scope>
    <source>
        <strain evidence="11 12">M318</strain>
    </source>
</reference>
<dbReference type="InterPro" id="IPR002668">
    <property type="entry name" value="CNT_N_dom"/>
</dbReference>
<sequence>MSLLMSVVGMMVLLGIAVLLSDNRKAINLRTVGGAFAIQLFFGAFVLYVDVGRDILYGASQYVANVIAYGDEGISFIFGGLVSGKMFELFGGGGFVFALKVLPVIVFFSSLISVLYYLGIMQVVINVLGGGLQKALGTSRAESMSATANIFVGQTEAPLVIRPFVPRMTQSELFAVMCGGLASVAGGVLAGYASMGVPLEYLIAASFMAAPGGLLFAKIIKPETEEPVEQMADATAEGVDKPANVIDAAAAGASSGMQLALNVGAMLLAFIGLIALINGMLGGIGGWFGYPDITLELILGYVFAPLAFLIGVPWEEAIVAGSFIGQKLVVNEFVAYLNFTQYLGENGQLVAQTGALMTEKTQAIISFALCGFANLSSVAILLGGLGGLAPNRRPDIARFGMKAVAAGTLSNLMSATIAGLFLTLTMMG</sequence>
<proteinExistence type="inferred from homology"/>
<dbReference type="InterPro" id="IPR018270">
    <property type="entry name" value="C_nuclsd_transpt_met_bac"/>
</dbReference>
<feature type="transmembrane region" description="Helical" evidence="7">
    <location>
        <begin position="363"/>
        <end position="383"/>
    </location>
</feature>